<evidence type="ECO:0000313" key="2">
    <source>
        <dbReference type="EMBL" id="THU44076.1"/>
    </source>
</evidence>
<dbReference type="EMBL" id="PYDT01000011">
    <property type="protein sequence ID" value="THU44076.1"/>
    <property type="molecule type" value="Genomic_DNA"/>
</dbReference>
<proteinExistence type="predicted"/>
<comment type="caution">
    <text evidence="2">The sequence shown here is derived from an EMBL/GenBank/DDBJ whole genome shotgun (WGS) entry which is preliminary data.</text>
</comment>
<gene>
    <name evidence="2" type="ORF">C4D60_Mb02t03560</name>
</gene>
<organism evidence="2 3">
    <name type="scientific">Musa balbisiana</name>
    <name type="common">Banana</name>
    <dbReference type="NCBI Taxonomy" id="52838"/>
    <lineage>
        <taxon>Eukaryota</taxon>
        <taxon>Viridiplantae</taxon>
        <taxon>Streptophyta</taxon>
        <taxon>Embryophyta</taxon>
        <taxon>Tracheophyta</taxon>
        <taxon>Spermatophyta</taxon>
        <taxon>Magnoliopsida</taxon>
        <taxon>Liliopsida</taxon>
        <taxon>Zingiberales</taxon>
        <taxon>Musaceae</taxon>
        <taxon>Musa</taxon>
    </lineage>
</organism>
<keyword evidence="3" id="KW-1185">Reference proteome</keyword>
<feature type="compositionally biased region" description="Pro residues" evidence="1">
    <location>
        <begin position="1"/>
        <end position="10"/>
    </location>
</feature>
<reference evidence="2 3" key="1">
    <citation type="journal article" date="2019" name="Nat. Plants">
        <title>Genome sequencing of Musa balbisiana reveals subgenome evolution and function divergence in polyploid bananas.</title>
        <authorList>
            <person name="Yao X."/>
        </authorList>
    </citation>
    <scope>NUCLEOTIDE SEQUENCE [LARGE SCALE GENOMIC DNA]</scope>
    <source>
        <strain evidence="3">cv. DH-PKW</strain>
        <tissue evidence="2">Leaves</tissue>
    </source>
</reference>
<dbReference type="Proteomes" id="UP000317650">
    <property type="component" value="Chromosome 2"/>
</dbReference>
<accession>A0A4V4H2E7</accession>
<feature type="region of interest" description="Disordered" evidence="1">
    <location>
        <begin position="1"/>
        <end position="39"/>
    </location>
</feature>
<sequence>MHVVKPPPPVTAHVPEDVPIAEPTVTTNESIGKGEDDAVDGTTRVDVRHFWSCISRHGWCMTGIDLRRPASLKWRGESHEVREARQGIADHLGPWFQHMA</sequence>
<evidence type="ECO:0000313" key="3">
    <source>
        <dbReference type="Proteomes" id="UP000317650"/>
    </source>
</evidence>
<protein>
    <submittedName>
        <fullName evidence="2">Uncharacterized protein</fullName>
    </submittedName>
</protein>
<evidence type="ECO:0000256" key="1">
    <source>
        <dbReference type="SAM" id="MobiDB-lite"/>
    </source>
</evidence>
<dbReference type="AlphaFoldDB" id="A0A4V4H2E7"/>
<name>A0A4V4H2E7_MUSBA</name>